<dbReference type="GeneTree" id="ENSGT01150000286943"/>
<name>A0A8I3WKF6_CALJA</name>
<protein>
    <submittedName>
        <fullName evidence="2">Uncharacterized protein</fullName>
    </submittedName>
</protein>
<dbReference type="Ensembl" id="ENSCJAT00000138556.1">
    <property type="protein sequence ID" value="ENSCJAP00000091668.1"/>
    <property type="gene ID" value="ENSCJAG00000075591.1"/>
</dbReference>
<accession>A0A8I3WKF6</accession>
<dbReference type="Proteomes" id="UP000008225">
    <property type="component" value="Chromosome 1"/>
</dbReference>
<reference evidence="2 3" key="1">
    <citation type="submission" date="2009-03" db="EMBL/GenBank/DDBJ databases">
        <authorList>
            <person name="Warren W."/>
            <person name="Ye L."/>
            <person name="Minx P."/>
            <person name="Worley K."/>
            <person name="Gibbs R."/>
            <person name="Wilson R.K."/>
        </authorList>
    </citation>
    <scope>NUCLEOTIDE SEQUENCE [LARGE SCALE GENOMIC DNA]</scope>
</reference>
<keyword evidence="1" id="KW-0472">Membrane</keyword>
<organism evidence="2 3">
    <name type="scientific">Callithrix jacchus</name>
    <name type="common">White-tufted-ear marmoset</name>
    <name type="synonym">Simia Jacchus</name>
    <dbReference type="NCBI Taxonomy" id="9483"/>
    <lineage>
        <taxon>Eukaryota</taxon>
        <taxon>Metazoa</taxon>
        <taxon>Chordata</taxon>
        <taxon>Craniata</taxon>
        <taxon>Vertebrata</taxon>
        <taxon>Euteleostomi</taxon>
        <taxon>Mammalia</taxon>
        <taxon>Eutheria</taxon>
        <taxon>Euarchontoglires</taxon>
        <taxon>Primates</taxon>
        <taxon>Haplorrhini</taxon>
        <taxon>Platyrrhini</taxon>
        <taxon>Cebidae</taxon>
        <taxon>Callitrichinae</taxon>
        <taxon>Callithrix</taxon>
        <taxon>Callithrix</taxon>
    </lineage>
</organism>
<dbReference type="AlphaFoldDB" id="A0A8I3WKF6"/>
<keyword evidence="1" id="KW-1133">Transmembrane helix</keyword>
<reference evidence="2" key="2">
    <citation type="submission" date="2025-08" db="UniProtKB">
        <authorList>
            <consortium name="Ensembl"/>
        </authorList>
    </citation>
    <scope>IDENTIFICATION</scope>
</reference>
<dbReference type="PANTHER" id="PTHR12138:SF162">
    <property type="entry name" value="CHROMOSOME UNDETERMINED SCAFFOLD_275, WHOLE GENOME SHOTGUN SEQUENCE"/>
    <property type="match status" value="1"/>
</dbReference>
<sequence>SKIASEPNKVSFFFFFFFFFLRWSFTLLPRLECNSTISVHCNLCLSGSSDSPASASRVSGTTGMCHHAWLIFLYF</sequence>
<dbReference type="PANTHER" id="PTHR12138">
    <property type="entry name" value="PRIMATE-EXPANDED PROTEIN FAMILY"/>
    <property type="match status" value="1"/>
</dbReference>
<proteinExistence type="predicted"/>
<evidence type="ECO:0000256" key="1">
    <source>
        <dbReference type="SAM" id="Phobius"/>
    </source>
</evidence>
<evidence type="ECO:0000313" key="2">
    <source>
        <dbReference type="Ensembl" id="ENSCJAP00000091668.1"/>
    </source>
</evidence>
<evidence type="ECO:0000313" key="3">
    <source>
        <dbReference type="Proteomes" id="UP000008225"/>
    </source>
</evidence>
<keyword evidence="1" id="KW-0812">Transmembrane</keyword>
<reference evidence="2" key="3">
    <citation type="submission" date="2025-09" db="UniProtKB">
        <authorList>
            <consortium name="Ensembl"/>
        </authorList>
    </citation>
    <scope>IDENTIFICATION</scope>
</reference>
<keyword evidence="3" id="KW-1185">Reference proteome</keyword>
<feature type="transmembrane region" description="Helical" evidence="1">
    <location>
        <begin position="12"/>
        <end position="31"/>
    </location>
</feature>